<dbReference type="PANTHER" id="PTHR37512:SF1">
    <property type="entry name" value="NADR_TTD14 AAA DOMAIN-CONTAINING PROTEIN"/>
    <property type="match status" value="1"/>
</dbReference>
<dbReference type="RefSeq" id="WP_169943810.1">
    <property type="nucleotide sequence ID" value="NZ_CP053015.1"/>
</dbReference>
<proteinExistence type="predicted"/>
<keyword evidence="2" id="KW-0547">Nucleotide-binding</keyword>
<protein>
    <submittedName>
        <fullName evidence="2">ATP-binding protein</fullName>
    </submittedName>
</protein>
<name>A0A6M4AT50_9SPHN</name>
<dbReference type="InterPro" id="IPR052735">
    <property type="entry name" value="NAD_biosynth-regulator"/>
</dbReference>
<sequence length="178" mass="18917">MNRGLIVIAGAESTGKSALAAALAAHFAVPWVDEYARDYCARHGNDLSAAQLLHVAREQDRLIRDALLGAPLVIADTDAVVTAVWAGLSGEAVDGWYADGPVAADLYLVLANDLPWEDDGVRVQRDPAARDAFRAAMIAELDRRGLRWLPVAGEGKARLHSALAALATTVDDSRPPPC</sequence>
<keyword evidence="2" id="KW-0067">ATP-binding</keyword>
<dbReference type="PANTHER" id="PTHR37512">
    <property type="entry name" value="TRIFUNCTIONAL NAD BIOSYNTHESIS/REGULATOR PROTEIN NADR"/>
    <property type="match status" value="1"/>
</dbReference>
<gene>
    <name evidence="2" type="ORF">GV829_03310</name>
</gene>
<dbReference type="SUPFAM" id="SSF52540">
    <property type="entry name" value="P-loop containing nucleoside triphosphate hydrolases"/>
    <property type="match status" value="1"/>
</dbReference>
<evidence type="ECO:0000313" key="2">
    <source>
        <dbReference type="EMBL" id="QJQ31590.1"/>
    </source>
</evidence>
<reference evidence="2 3" key="1">
    <citation type="submission" date="2020-01" db="EMBL/GenBank/DDBJ databases">
        <title>Sphingomonas sp. strain CSW-10.</title>
        <authorList>
            <person name="Chen W.-M."/>
        </authorList>
    </citation>
    <scope>NUCLEOTIDE SEQUENCE [LARGE SCALE GENOMIC DNA]</scope>
    <source>
        <strain evidence="2 3">CSW-10</strain>
    </source>
</reference>
<dbReference type="InterPro" id="IPR027417">
    <property type="entry name" value="P-loop_NTPase"/>
</dbReference>
<dbReference type="AlphaFoldDB" id="A0A6M4AT50"/>
<dbReference type="Pfam" id="PF13521">
    <property type="entry name" value="AAA_28"/>
    <property type="match status" value="1"/>
</dbReference>
<keyword evidence="3" id="KW-1185">Reference proteome</keyword>
<feature type="domain" description="NadR/Ttd14 AAA" evidence="1">
    <location>
        <begin position="6"/>
        <end position="158"/>
    </location>
</feature>
<dbReference type="EMBL" id="CP053015">
    <property type="protein sequence ID" value="QJQ31590.1"/>
    <property type="molecule type" value="Genomic_DNA"/>
</dbReference>
<evidence type="ECO:0000313" key="3">
    <source>
        <dbReference type="Proteomes" id="UP000503018"/>
    </source>
</evidence>
<accession>A0A6M4AT50</accession>
<dbReference type="InterPro" id="IPR038727">
    <property type="entry name" value="NadR/Ttd14_AAA_dom"/>
</dbReference>
<organism evidence="2 3">
    <name type="scientific">Sphingomonas lacunae</name>
    <dbReference type="NCBI Taxonomy" id="2698828"/>
    <lineage>
        <taxon>Bacteria</taxon>
        <taxon>Pseudomonadati</taxon>
        <taxon>Pseudomonadota</taxon>
        <taxon>Alphaproteobacteria</taxon>
        <taxon>Sphingomonadales</taxon>
        <taxon>Sphingomonadaceae</taxon>
        <taxon>Sphingomonas</taxon>
    </lineage>
</organism>
<dbReference type="GO" id="GO:0005524">
    <property type="term" value="F:ATP binding"/>
    <property type="evidence" value="ECO:0007669"/>
    <property type="project" value="UniProtKB-KW"/>
</dbReference>
<dbReference type="KEGG" id="slan:GV829_03310"/>
<dbReference type="Gene3D" id="3.40.50.300">
    <property type="entry name" value="P-loop containing nucleotide triphosphate hydrolases"/>
    <property type="match status" value="1"/>
</dbReference>
<dbReference type="Proteomes" id="UP000503018">
    <property type="component" value="Chromosome"/>
</dbReference>
<evidence type="ECO:0000259" key="1">
    <source>
        <dbReference type="Pfam" id="PF13521"/>
    </source>
</evidence>